<evidence type="ECO:0000256" key="9">
    <source>
        <dbReference type="ARBA" id="ARBA00023136"/>
    </source>
</evidence>
<dbReference type="UniPathway" id="UPA00196"/>
<comment type="subcellular location">
    <subcellularLocation>
        <location evidence="1">Endoplasmic reticulum membrane</location>
        <topology evidence="1">Multi-pass membrane protein</topology>
    </subcellularLocation>
</comment>
<dbReference type="GO" id="GO:0004376">
    <property type="term" value="F:GPI mannosyltransferase activity"/>
    <property type="evidence" value="ECO:0007669"/>
    <property type="project" value="InterPro"/>
</dbReference>
<keyword evidence="6 10" id="KW-0812">Transmembrane</keyword>
<feature type="transmembrane region" description="Helical" evidence="10">
    <location>
        <begin position="208"/>
        <end position="231"/>
    </location>
</feature>
<evidence type="ECO:0000313" key="11">
    <source>
        <dbReference type="EMBL" id="ACK65507.1"/>
    </source>
</evidence>
<evidence type="ECO:0000256" key="8">
    <source>
        <dbReference type="ARBA" id="ARBA00022989"/>
    </source>
</evidence>
<gene>
    <name evidence="11" type="ordered locus">PCC8801_1450</name>
</gene>
<proteinExistence type="predicted"/>
<reference evidence="12" key="1">
    <citation type="journal article" date="2011" name="MBio">
        <title>Novel metabolic attributes of the genus Cyanothece, comprising a group of unicellular nitrogen-fixing Cyanobacteria.</title>
        <authorList>
            <person name="Bandyopadhyay A."/>
            <person name="Elvitigala T."/>
            <person name="Welsh E."/>
            <person name="Stockel J."/>
            <person name="Liberton M."/>
            <person name="Min H."/>
            <person name="Sherman L.A."/>
            <person name="Pakrasi H.B."/>
        </authorList>
    </citation>
    <scope>NUCLEOTIDE SEQUENCE [LARGE SCALE GENOMIC DNA]</scope>
    <source>
        <strain evidence="12">PCC 8801</strain>
    </source>
</reference>
<evidence type="ECO:0008006" key="13">
    <source>
        <dbReference type="Google" id="ProtNLM"/>
    </source>
</evidence>
<keyword evidence="5" id="KW-0808">Transferase</keyword>
<dbReference type="OrthoDB" id="151635at2"/>
<feature type="transmembrane region" description="Helical" evidence="10">
    <location>
        <begin position="176"/>
        <end position="201"/>
    </location>
</feature>
<evidence type="ECO:0000256" key="1">
    <source>
        <dbReference type="ARBA" id="ARBA00004477"/>
    </source>
</evidence>
<dbReference type="KEGG" id="cyp:PCC8801_1450"/>
<dbReference type="STRING" id="41431.PCC8801_1450"/>
<dbReference type="EMBL" id="CP001287">
    <property type="protein sequence ID" value="ACK65507.1"/>
    <property type="molecule type" value="Genomic_DNA"/>
</dbReference>
<feature type="transmembrane region" description="Helical" evidence="10">
    <location>
        <begin position="134"/>
        <end position="164"/>
    </location>
</feature>
<dbReference type="GO" id="GO:0016020">
    <property type="term" value="C:membrane"/>
    <property type="evidence" value="ECO:0007669"/>
    <property type="project" value="GOC"/>
</dbReference>
<keyword evidence="3" id="KW-0337">GPI-anchor biosynthesis</keyword>
<evidence type="ECO:0000256" key="10">
    <source>
        <dbReference type="SAM" id="Phobius"/>
    </source>
</evidence>
<keyword evidence="8 10" id="KW-1133">Transmembrane helix</keyword>
<evidence type="ECO:0000256" key="2">
    <source>
        <dbReference type="ARBA" id="ARBA00004687"/>
    </source>
</evidence>
<accession>B7K4P2</accession>
<keyword evidence="9 10" id="KW-0472">Membrane</keyword>
<feature type="transmembrane region" description="Helical" evidence="10">
    <location>
        <begin position="344"/>
        <end position="361"/>
    </location>
</feature>
<evidence type="ECO:0000256" key="5">
    <source>
        <dbReference type="ARBA" id="ARBA00022679"/>
    </source>
</evidence>
<evidence type="ECO:0000256" key="6">
    <source>
        <dbReference type="ARBA" id="ARBA00022692"/>
    </source>
</evidence>
<evidence type="ECO:0000256" key="7">
    <source>
        <dbReference type="ARBA" id="ARBA00022824"/>
    </source>
</evidence>
<keyword evidence="4" id="KW-0328">Glycosyltransferase</keyword>
<evidence type="ECO:0000256" key="3">
    <source>
        <dbReference type="ARBA" id="ARBA00022502"/>
    </source>
</evidence>
<dbReference type="PANTHER" id="PTHR12468">
    <property type="entry name" value="GPI MANNOSYLTRANSFERASE 2"/>
    <property type="match status" value="1"/>
</dbReference>
<dbReference type="InterPro" id="IPR007315">
    <property type="entry name" value="PIG-V/Gpi18"/>
</dbReference>
<dbReference type="GO" id="GO:0006506">
    <property type="term" value="P:GPI anchor biosynthetic process"/>
    <property type="evidence" value="ECO:0007669"/>
    <property type="project" value="UniProtKB-UniPathway"/>
</dbReference>
<evidence type="ECO:0000313" key="12">
    <source>
        <dbReference type="Proteomes" id="UP000008204"/>
    </source>
</evidence>
<protein>
    <recommendedName>
        <fullName evidence="13">Integral membrane protein</fullName>
    </recommendedName>
</protein>
<comment type="pathway">
    <text evidence="2">Glycolipid biosynthesis; glycosylphosphatidylinositol-anchor biosynthesis.</text>
</comment>
<organism evidence="11 12">
    <name type="scientific">Rippkaea orientalis (strain PCC 8801 / RF-1)</name>
    <name type="common">Cyanothece sp. (strain PCC 8801)</name>
    <dbReference type="NCBI Taxonomy" id="41431"/>
    <lineage>
        <taxon>Bacteria</taxon>
        <taxon>Bacillati</taxon>
        <taxon>Cyanobacteriota</taxon>
        <taxon>Cyanophyceae</taxon>
        <taxon>Oscillatoriophycideae</taxon>
        <taxon>Chroococcales</taxon>
        <taxon>Aphanothecaceae</taxon>
        <taxon>Rippkaea</taxon>
        <taxon>Rippkaea orientalis</taxon>
    </lineage>
</organism>
<evidence type="ECO:0000256" key="4">
    <source>
        <dbReference type="ARBA" id="ARBA00022676"/>
    </source>
</evidence>
<dbReference type="HOGENOM" id="CLU_715348_0_0_3"/>
<dbReference type="AlphaFoldDB" id="B7K4P2"/>
<feature type="transmembrane region" description="Helical" evidence="10">
    <location>
        <begin position="278"/>
        <end position="297"/>
    </location>
</feature>
<feature type="transmembrane region" description="Helical" evidence="10">
    <location>
        <begin position="12"/>
        <end position="36"/>
    </location>
</feature>
<feature type="transmembrane region" description="Helical" evidence="10">
    <location>
        <begin position="309"/>
        <end position="338"/>
    </location>
</feature>
<dbReference type="GO" id="GO:0031501">
    <property type="term" value="C:mannosyltransferase complex"/>
    <property type="evidence" value="ECO:0007669"/>
    <property type="project" value="TreeGrafter"/>
</dbReference>
<keyword evidence="7" id="KW-0256">Endoplasmic reticulum</keyword>
<dbReference type="RefSeq" id="WP_012594780.1">
    <property type="nucleotide sequence ID" value="NC_011726.1"/>
</dbReference>
<sequence length="418" mass="46529">MKLKALIAQPLGFILGMWLLSRGIIILAMLGIAPLLSAPSGGIQAEFGWSVFSAWDSNFYQKIATTNYDGIGSLPGANVAFFPLFPLIIRLMMGLGLSPEVAGTLINNSAFLATLFILYYWVKRTNGDKSARWATAILAWCPLSLFATVVYTEGLFLCLSTAALSTFDRQCYKQAAIWGMLATATRITGLALIPAFLLTAWRKKAPRIAYLSSLSSAGGILLYSVYCWLQFNDPLAFITVQHTQWKRSQGIDWQGWKIMLSEIITGRSQWQYNGLQDLLHPILFLLICTISYGLWHYRDKLGIKFDYSLWGLLLLLWLMIGDPLLNTVSILGGIYLLWYLRHQLSFIVVAYGLSALGLLLASGGTISLNRLAYGIVSLSLALGVLLSKYPRWGYATISFFTILLVSFSIRFAQHLWVA</sequence>
<dbReference type="GO" id="GO:0000009">
    <property type="term" value="F:alpha-1,6-mannosyltransferase activity"/>
    <property type="evidence" value="ECO:0007669"/>
    <property type="project" value="InterPro"/>
</dbReference>
<dbReference type="PANTHER" id="PTHR12468:SF2">
    <property type="entry name" value="GPI MANNOSYLTRANSFERASE 2"/>
    <property type="match status" value="1"/>
</dbReference>
<dbReference type="eggNOG" id="COG5542">
    <property type="taxonomic scope" value="Bacteria"/>
</dbReference>
<dbReference type="Proteomes" id="UP000008204">
    <property type="component" value="Chromosome"/>
</dbReference>
<name>B7K4P2_RIPO1</name>
<feature type="transmembrane region" description="Helical" evidence="10">
    <location>
        <begin position="392"/>
        <end position="412"/>
    </location>
</feature>
<feature type="transmembrane region" description="Helical" evidence="10">
    <location>
        <begin position="101"/>
        <end position="122"/>
    </location>
</feature>
<keyword evidence="12" id="KW-1185">Reference proteome</keyword>